<keyword evidence="2" id="KW-0119">Carbohydrate metabolism</keyword>
<protein>
    <recommendedName>
        <fullName evidence="4">GH10 domain-containing protein</fullName>
    </recommendedName>
</protein>
<dbReference type="SUPFAM" id="SSF51445">
    <property type="entry name" value="(Trans)glycosidases"/>
    <property type="match status" value="1"/>
</dbReference>
<gene>
    <name evidence="5" type="ORF">METZ01_LOCUS186068</name>
</gene>
<evidence type="ECO:0000313" key="5">
    <source>
        <dbReference type="EMBL" id="SVB33214.1"/>
    </source>
</evidence>
<evidence type="ECO:0000259" key="4">
    <source>
        <dbReference type="Pfam" id="PF00331"/>
    </source>
</evidence>
<accession>A0A382D5A3</accession>
<dbReference type="InterPro" id="IPR017853">
    <property type="entry name" value="GH"/>
</dbReference>
<dbReference type="EMBL" id="UINC01037554">
    <property type="protein sequence ID" value="SVB33214.1"/>
    <property type="molecule type" value="Genomic_DNA"/>
</dbReference>
<feature type="domain" description="GH10" evidence="4">
    <location>
        <begin position="63"/>
        <end position="257"/>
    </location>
</feature>
<dbReference type="GO" id="GO:0000272">
    <property type="term" value="P:polysaccharide catabolic process"/>
    <property type="evidence" value="ECO:0007669"/>
    <property type="project" value="UniProtKB-KW"/>
</dbReference>
<proteinExistence type="predicted"/>
<keyword evidence="1" id="KW-0378">Hydrolase</keyword>
<dbReference type="GO" id="GO:0004553">
    <property type="term" value="F:hydrolase activity, hydrolyzing O-glycosyl compounds"/>
    <property type="evidence" value="ECO:0007669"/>
    <property type="project" value="InterPro"/>
</dbReference>
<sequence length="257" mass="29710">MSIKIRSTKLTLPLLLTLIISGVCSAEPLLPDGRRFRQIVADKYPTGVYIGGTTGWRKRSNGAGLTMDREFSYVTPENDFKQRRIHPQPNIWNWTEADAWVEHCRKQQQILRIHGPIGPQCSAWAKRDNRTAGELRQNLIEFMTALCQRYDKHPHVKWMDVVNETVLQNGKWHHPKNGTEKWENPWLLLGNDTSHTLNPPLYIKLAFELANKNAPNTDLIINQHGGMEKLMWEKIKALVSYLRQHNLRVDGIGWQAH</sequence>
<dbReference type="AlphaFoldDB" id="A0A382D5A3"/>
<dbReference type="Pfam" id="PF00331">
    <property type="entry name" value="Glyco_hydro_10"/>
    <property type="match status" value="1"/>
</dbReference>
<evidence type="ECO:0000256" key="2">
    <source>
        <dbReference type="ARBA" id="ARBA00023277"/>
    </source>
</evidence>
<organism evidence="5">
    <name type="scientific">marine metagenome</name>
    <dbReference type="NCBI Taxonomy" id="408172"/>
    <lineage>
        <taxon>unclassified sequences</taxon>
        <taxon>metagenomes</taxon>
        <taxon>ecological metagenomes</taxon>
    </lineage>
</organism>
<dbReference type="Gene3D" id="3.20.20.80">
    <property type="entry name" value="Glycosidases"/>
    <property type="match status" value="1"/>
</dbReference>
<evidence type="ECO:0000256" key="3">
    <source>
        <dbReference type="ARBA" id="ARBA00023326"/>
    </source>
</evidence>
<keyword evidence="3" id="KW-0624">Polysaccharide degradation</keyword>
<evidence type="ECO:0000256" key="1">
    <source>
        <dbReference type="ARBA" id="ARBA00022801"/>
    </source>
</evidence>
<dbReference type="InterPro" id="IPR001000">
    <property type="entry name" value="GH10_dom"/>
</dbReference>
<reference evidence="5" key="1">
    <citation type="submission" date="2018-05" db="EMBL/GenBank/DDBJ databases">
        <authorList>
            <person name="Lanie J.A."/>
            <person name="Ng W.-L."/>
            <person name="Kazmierczak K.M."/>
            <person name="Andrzejewski T.M."/>
            <person name="Davidsen T.M."/>
            <person name="Wayne K.J."/>
            <person name="Tettelin H."/>
            <person name="Glass J.I."/>
            <person name="Rusch D."/>
            <person name="Podicherti R."/>
            <person name="Tsui H.-C.T."/>
            <person name="Winkler M.E."/>
        </authorList>
    </citation>
    <scope>NUCLEOTIDE SEQUENCE</scope>
</reference>
<feature type="non-terminal residue" evidence="5">
    <location>
        <position position="257"/>
    </location>
</feature>
<name>A0A382D5A3_9ZZZZ</name>